<evidence type="ECO:0000256" key="6">
    <source>
        <dbReference type="ARBA" id="ARBA00023002"/>
    </source>
</evidence>
<dbReference type="InterPro" id="IPR020843">
    <property type="entry name" value="ER"/>
</dbReference>
<sequence length="339" mass="37124">MILLSMIGVLVSTKGMRLVIHQSGVPSEVVFLEEFEAGEPQGHEVRVRMLYAPINPADLNFIEGTYGKAPNFPAVPGVEGCGRVESVGEAVESLEVGDLVIPLSAWGSWTTTMVLAENQFAKLPKDFDEVQAAMLRVNPTTAWRLLHEYRLLEQGDWVVQNAGNSGVGRAVIQIAKSQGFRTISFVRRQELIAELKALGGDAVFLDDAEGVRLALELVGEEKVRLALNAVGGDSALRLMEVVSVSGAVVTYGAMSRRSLKVPNKYLIFKDLEIRGCWLSRWMDHASSAEIAEVMQPLVAMVMKGDLLQPVERVFEVGEYREALARAQESGRAGKVLLKF</sequence>
<feature type="domain" description="Enoyl reductase (ER)" evidence="11">
    <location>
        <begin position="24"/>
        <end position="337"/>
    </location>
</feature>
<keyword evidence="7" id="KW-0443">Lipid metabolism</keyword>
<evidence type="ECO:0000256" key="7">
    <source>
        <dbReference type="ARBA" id="ARBA00023098"/>
    </source>
</evidence>
<evidence type="ECO:0000256" key="8">
    <source>
        <dbReference type="ARBA" id="ARBA00023160"/>
    </source>
</evidence>
<keyword evidence="5" id="KW-0809">Transit peptide</keyword>
<evidence type="ECO:0000259" key="11">
    <source>
        <dbReference type="SMART" id="SM00829"/>
    </source>
</evidence>
<dbReference type="PANTHER" id="PTHR43981">
    <property type="entry name" value="ENOYL-[ACYL-CARRIER-PROTEIN] REDUCTASE, MITOCHONDRIAL"/>
    <property type="match status" value="1"/>
</dbReference>
<dbReference type="InterPro" id="IPR013149">
    <property type="entry name" value="ADH-like_C"/>
</dbReference>
<keyword evidence="13" id="KW-1185">Reference proteome</keyword>
<dbReference type="InterPro" id="IPR013154">
    <property type="entry name" value="ADH-like_N"/>
</dbReference>
<evidence type="ECO:0000313" key="13">
    <source>
        <dbReference type="Proteomes" id="UP000306196"/>
    </source>
</evidence>
<keyword evidence="2" id="KW-0444">Lipid biosynthesis</keyword>
<evidence type="ECO:0000256" key="5">
    <source>
        <dbReference type="ARBA" id="ARBA00022946"/>
    </source>
</evidence>
<evidence type="ECO:0000256" key="1">
    <source>
        <dbReference type="ARBA" id="ARBA00010371"/>
    </source>
</evidence>
<comment type="catalytic activity">
    <reaction evidence="10">
        <text>a 2,3-saturated acyl-[ACP] + NADP(+) = a (2E)-enoyl-[ACP] + NADPH + H(+)</text>
        <dbReference type="Rhea" id="RHEA:22564"/>
        <dbReference type="Rhea" id="RHEA-COMP:9925"/>
        <dbReference type="Rhea" id="RHEA-COMP:9926"/>
        <dbReference type="ChEBI" id="CHEBI:15378"/>
        <dbReference type="ChEBI" id="CHEBI:57783"/>
        <dbReference type="ChEBI" id="CHEBI:58349"/>
        <dbReference type="ChEBI" id="CHEBI:78784"/>
        <dbReference type="ChEBI" id="CHEBI:78785"/>
        <dbReference type="EC" id="1.3.1.104"/>
    </reaction>
</comment>
<accession>A0A5R8KEN3</accession>
<dbReference type="GO" id="GO:0006633">
    <property type="term" value="P:fatty acid biosynthetic process"/>
    <property type="evidence" value="ECO:0007669"/>
    <property type="project" value="UniProtKB-KW"/>
</dbReference>
<evidence type="ECO:0000256" key="2">
    <source>
        <dbReference type="ARBA" id="ARBA00022516"/>
    </source>
</evidence>
<dbReference type="SUPFAM" id="SSF51735">
    <property type="entry name" value="NAD(P)-binding Rossmann-fold domains"/>
    <property type="match status" value="1"/>
</dbReference>
<dbReference type="Pfam" id="PF08240">
    <property type="entry name" value="ADH_N"/>
    <property type="match status" value="1"/>
</dbReference>
<dbReference type="AlphaFoldDB" id="A0A5R8KEN3"/>
<keyword evidence="4" id="KW-0521">NADP</keyword>
<dbReference type="EMBL" id="VAUV01000007">
    <property type="protein sequence ID" value="TLD70717.1"/>
    <property type="molecule type" value="Genomic_DNA"/>
</dbReference>
<organism evidence="12 13">
    <name type="scientific">Phragmitibacter flavus</name>
    <dbReference type="NCBI Taxonomy" id="2576071"/>
    <lineage>
        <taxon>Bacteria</taxon>
        <taxon>Pseudomonadati</taxon>
        <taxon>Verrucomicrobiota</taxon>
        <taxon>Verrucomicrobiia</taxon>
        <taxon>Verrucomicrobiales</taxon>
        <taxon>Verrucomicrobiaceae</taxon>
        <taxon>Phragmitibacter</taxon>
    </lineage>
</organism>
<dbReference type="Proteomes" id="UP000306196">
    <property type="component" value="Unassembled WGS sequence"/>
</dbReference>
<evidence type="ECO:0000256" key="4">
    <source>
        <dbReference type="ARBA" id="ARBA00022857"/>
    </source>
</evidence>
<comment type="caution">
    <text evidence="12">The sequence shown here is derived from an EMBL/GenBank/DDBJ whole genome shotgun (WGS) entry which is preliminary data.</text>
</comment>
<protein>
    <recommendedName>
        <fullName evidence="9">enoyl-[acyl-carrier-protein] reductase</fullName>
        <ecNumber evidence="9">1.3.1.104</ecNumber>
    </recommendedName>
</protein>
<dbReference type="Gene3D" id="3.40.50.720">
    <property type="entry name" value="NAD(P)-binding Rossmann-like Domain"/>
    <property type="match status" value="1"/>
</dbReference>
<evidence type="ECO:0000256" key="3">
    <source>
        <dbReference type="ARBA" id="ARBA00022832"/>
    </source>
</evidence>
<evidence type="ECO:0000256" key="9">
    <source>
        <dbReference type="ARBA" id="ARBA00038963"/>
    </source>
</evidence>
<dbReference type="Pfam" id="PF00107">
    <property type="entry name" value="ADH_zinc_N"/>
    <property type="match status" value="1"/>
</dbReference>
<evidence type="ECO:0000313" key="12">
    <source>
        <dbReference type="EMBL" id="TLD70717.1"/>
    </source>
</evidence>
<name>A0A5R8KEN3_9BACT</name>
<dbReference type="SMART" id="SM00829">
    <property type="entry name" value="PKS_ER"/>
    <property type="match status" value="1"/>
</dbReference>
<dbReference type="InterPro" id="IPR051034">
    <property type="entry name" value="Mito_Enoyl-ACP_Reductase"/>
</dbReference>
<keyword evidence="3" id="KW-0276">Fatty acid metabolism</keyword>
<keyword evidence="6" id="KW-0560">Oxidoreductase</keyword>
<dbReference type="GO" id="GO:0141148">
    <property type="term" value="F:enoyl-[acyl-carrier-protein] reductase (NADPH) activity"/>
    <property type="evidence" value="ECO:0007669"/>
    <property type="project" value="UniProtKB-EC"/>
</dbReference>
<reference evidence="12 13" key="1">
    <citation type="submission" date="2019-05" db="EMBL/GenBank/DDBJ databases">
        <title>Verrucobacter flavum gen. nov., sp. nov. a new member of the family Verrucomicrobiaceae.</title>
        <authorList>
            <person name="Szuroczki S."/>
            <person name="Abbaszade G."/>
            <person name="Szabo A."/>
            <person name="Felfoldi T."/>
            <person name="Schumann P."/>
            <person name="Boka K."/>
            <person name="Keki Z."/>
            <person name="Toumi M."/>
            <person name="Toth E."/>
        </authorList>
    </citation>
    <scope>NUCLEOTIDE SEQUENCE [LARGE SCALE GENOMIC DNA]</scope>
    <source>
        <strain evidence="12 13">MG-N-17</strain>
    </source>
</reference>
<proteinExistence type="inferred from homology"/>
<keyword evidence="8" id="KW-0275">Fatty acid biosynthesis</keyword>
<dbReference type="OrthoDB" id="9787435at2"/>
<dbReference type="InterPro" id="IPR011032">
    <property type="entry name" value="GroES-like_sf"/>
</dbReference>
<dbReference type="Gene3D" id="3.90.180.10">
    <property type="entry name" value="Medium-chain alcohol dehydrogenases, catalytic domain"/>
    <property type="match status" value="1"/>
</dbReference>
<dbReference type="PANTHER" id="PTHR43981:SF2">
    <property type="entry name" value="ENOYL-[ACYL-CARRIER-PROTEIN] REDUCTASE, MITOCHONDRIAL"/>
    <property type="match status" value="1"/>
</dbReference>
<evidence type="ECO:0000256" key="10">
    <source>
        <dbReference type="ARBA" id="ARBA00048843"/>
    </source>
</evidence>
<dbReference type="EC" id="1.3.1.104" evidence="9"/>
<comment type="similarity">
    <text evidence="1">Belongs to the zinc-containing alcohol dehydrogenase family. Quinone oxidoreductase subfamily.</text>
</comment>
<dbReference type="CDD" id="cd08290">
    <property type="entry name" value="ETR"/>
    <property type="match status" value="1"/>
</dbReference>
<gene>
    <name evidence="12" type="ORF">FEM03_10420</name>
</gene>
<dbReference type="InterPro" id="IPR036291">
    <property type="entry name" value="NAD(P)-bd_dom_sf"/>
</dbReference>
<dbReference type="SUPFAM" id="SSF50129">
    <property type="entry name" value="GroES-like"/>
    <property type="match status" value="1"/>
</dbReference>